<proteinExistence type="predicted"/>
<evidence type="ECO:0000313" key="1">
    <source>
        <dbReference type="EMBL" id="CAF1665160.1"/>
    </source>
</evidence>
<sequence length="112" mass="12938">MALTPFSLNDLKNSMIEQIKGNLEMQNTVTNVITTNNNDWNIIAPKVAEVLLAPVIEHLNSRLTVVESKMNDLERYHRTWSLRFLGFQEERNEIIPNKITAFLNKNLNINLC</sequence>
<evidence type="ECO:0000313" key="2">
    <source>
        <dbReference type="EMBL" id="CAF4622442.1"/>
    </source>
</evidence>
<evidence type="ECO:0000313" key="3">
    <source>
        <dbReference type="Proteomes" id="UP000663829"/>
    </source>
</evidence>
<feature type="non-terminal residue" evidence="1">
    <location>
        <position position="112"/>
    </location>
</feature>
<dbReference type="EMBL" id="CAJNOQ010057928">
    <property type="protein sequence ID" value="CAF1665160.1"/>
    <property type="molecule type" value="Genomic_DNA"/>
</dbReference>
<accession>A0A816FRT1</accession>
<protein>
    <submittedName>
        <fullName evidence="1">Uncharacterized protein</fullName>
    </submittedName>
</protein>
<feature type="non-terminal residue" evidence="1">
    <location>
        <position position="1"/>
    </location>
</feature>
<dbReference type="Proteomes" id="UP000681722">
    <property type="component" value="Unassembled WGS sequence"/>
</dbReference>
<gene>
    <name evidence="1" type="ORF">GPM918_LOCUS46118</name>
    <name evidence="2" type="ORF">SRO942_LOCUS49583</name>
</gene>
<name>A0A816FRT1_9BILA</name>
<organism evidence="1 3">
    <name type="scientific">Didymodactylos carnosus</name>
    <dbReference type="NCBI Taxonomy" id="1234261"/>
    <lineage>
        <taxon>Eukaryota</taxon>
        <taxon>Metazoa</taxon>
        <taxon>Spiralia</taxon>
        <taxon>Gnathifera</taxon>
        <taxon>Rotifera</taxon>
        <taxon>Eurotatoria</taxon>
        <taxon>Bdelloidea</taxon>
        <taxon>Philodinida</taxon>
        <taxon>Philodinidae</taxon>
        <taxon>Didymodactylos</taxon>
    </lineage>
</organism>
<dbReference type="AlphaFoldDB" id="A0A816FRT1"/>
<reference evidence="1" key="1">
    <citation type="submission" date="2021-02" db="EMBL/GenBank/DDBJ databases">
        <authorList>
            <person name="Nowell W R."/>
        </authorList>
    </citation>
    <scope>NUCLEOTIDE SEQUENCE</scope>
</reference>
<dbReference type="OrthoDB" id="8843611at2759"/>
<dbReference type="EMBL" id="CAJOBC010134011">
    <property type="protein sequence ID" value="CAF4622442.1"/>
    <property type="molecule type" value="Genomic_DNA"/>
</dbReference>
<keyword evidence="3" id="KW-1185">Reference proteome</keyword>
<comment type="caution">
    <text evidence="1">The sequence shown here is derived from an EMBL/GenBank/DDBJ whole genome shotgun (WGS) entry which is preliminary data.</text>
</comment>
<dbReference type="Proteomes" id="UP000663829">
    <property type="component" value="Unassembled WGS sequence"/>
</dbReference>